<dbReference type="PANTHER" id="PTHR22674:SF6">
    <property type="entry name" value="NTPASE KAP FAMILY P-LOOP DOMAIN-CONTAINING PROTEIN 1"/>
    <property type="match status" value="1"/>
</dbReference>
<dbReference type="InterPro" id="IPR011646">
    <property type="entry name" value="KAP_P-loop"/>
</dbReference>
<organism evidence="2 3">
    <name type="scientific">Tribonema minus</name>
    <dbReference type="NCBI Taxonomy" id="303371"/>
    <lineage>
        <taxon>Eukaryota</taxon>
        <taxon>Sar</taxon>
        <taxon>Stramenopiles</taxon>
        <taxon>Ochrophyta</taxon>
        <taxon>PX clade</taxon>
        <taxon>Xanthophyceae</taxon>
        <taxon>Tribonematales</taxon>
        <taxon>Tribonemataceae</taxon>
        <taxon>Tribonema</taxon>
    </lineage>
</organism>
<dbReference type="OrthoDB" id="6084525at2759"/>
<feature type="non-terminal residue" evidence="2">
    <location>
        <position position="51"/>
    </location>
</feature>
<proteinExistence type="predicted"/>
<comment type="caution">
    <text evidence="2">The sequence shown here is derived from an EMBL/GenBank/DDBJ whole genome shotgun (WGS) entry which is preliminary data.</text>
</comment>
<feature type="domain" description="KAP NTPase" evidence="1">
    <location>
        <begin position="2"/>
        <end position="50"/>
    </location>
</feature>
<dbReference type="Proteomes" id="UP000664859">
    <property type="component" value="Unassembled WGS sequence"/>
</dbReference>
<gene>
    <name evidence="2" type="ORF">JKP88DRAFT_155843</name>
</gene>
<dbReference type="PANTHER" id="PTHR22674">
    <property type="entry name" value="NTPASE, KAP FAMILY P-LOOP DOMAIN-CONTAINING 1"/>
    <property type="match status" value="1"/>
</dbReference>
<evidence type="ECO:0000313" key="3">
    <source>
        <dbReference type="Proteomes" id="UP000664859"/>
    </source>
</evidence>
<dbReference type="InterPro" id="IPR052754">
    <property type="entry name" value="NTPase_KAP_P-loop"/>
</dbReference>
<dbReference type="Pfam" id="PF07693">
    <property type="entry name" value="KAP_NTPase"/>
    <property type="match status" value="1"/>
</dbReference>
<evidence type="ECO:0000313" key="2">
    <source>
        <dbReference type="EMBL" id="KAG5180388.1"/>
    </source>
</evidence>
<reference evidence="2" key="1">
    <citation type="submission" date="2021-02" db="EMBL/GenBank/DDBJ databases">
        <title>First Annotated Genome of the Yellow-green Alga Tribonema minus.</title>
        <authorList>
            <person name="Mahan K.M."/>
        </authorList>
    </citation>
    <scope>NUCLEOTIDE SEQUENCE</scope>
    <source>
        <strain evidence="2">UTEX B ZZ1240</strain>
    </source>
</reference>
<protein>
    <recommendedName>
        <fullName evidence="1">KAP NTPase domain-containing protein</fullName>
    </recommendedName>
</protein>
<dbReference type="AlphaFoldDB" id="A0A835YTH1"/>
<sequence length="51" mass="5657">MVVTIDDLDRCSKDKIVNMLETVHLLLQIPKAPIVAFLAIDPRVIIAAVED</sequence>
<keyword evidence="3" id="KW-1185">Reference proteome</keyword>
<accession>A0A835YTH1</accession>
<dbReference type="EMBL" id="JAFCMP010000391">
    <property type="protein sequence ID" value="KAG5180388.1"/>
    <property type="molecule type" value="Genomic_DNA"/>
</dbReference>
<name>A0A835YTH1_9STRA</name>
<evidence type="ECO:0000259" key="1">
    <source>
        <dbReference type="Pfam" id="PF07693"/>
    </source>
</evidence>